<dbReference type="InterPro" id="IPR027417">
    <property type="entry name" value="P-loop_NTPase"/>
</dbReference>
<proteinExistence type="predicted"/>
<dbReference type="EMBL" id="OX465084">
    <property type="protein sequence ID" value="CAI9299006.1"/>
    <property type="molecule type" value="Genomic_DNA"/>
</dbReference>
<dbReference type="Proteomes" id="UP001177003">
    <property type="component" value="Chromosome 8"/>
</dbReference>
<sequence>MKFPPKHTKHALSGLSDTESVGLLCWHAFGNNDPKKGYEKEAQRLSGYCGGHPLALKVLGSSLINEDAAIWSDVLEMLEAKGYLTDVQENVQKALQISLDSLSGDYKELFKHIACFFVGKEREVTETILKERGFKHHMGSPSSLIDVFSQLEEEMS</sequence>
<dbReference type="AlphaFoldDB" id="A0AA36EJ90"/>
<dbReference type="InterPro" id="IPR044974">
    <property type="entry name" value="Disease_R_plants"/>
</dbReference>
<dbReference type="SUPFAM" id="SSF52540">
    <property type="entry name" value="P-loop containing nucleoside triphosphate hydrolases"/>
    <property type="match status" value="1"/>
</dbReference>
<dbReference type="InterPro" id="IPR042197">
    <property type="entry name" value="Apaf_helical"/>
</dbReference>
<accession>A0AA36EJ90</accession>
<evidence type="ECO:0000313" key="2">
    <source>
        <dbReference type="EMBL" id="CAI9299006.1"/>
    </source>
</evidence>
<organism evidence="2 3">
    <name type="scientific">Lactuca saligna</name>
    <name type="common">Willowleaf lettuce</name>
    <dbReference type="NCBI Taxonomy" id="75948"/>
    <lineage>
        <taxon>Eukaryota</taxon>
        <taxon>Viridiplantae</taxon>
        <taxon>Streptophyta</taxon>
        <taxon>Embryophyta</taxon>
        <taxon>Tracheophyta</taxon>
        <taxon>Spermatophyta</taxon>
        <taxon>Magnoliopsida</taxon>
        <taxon>eudicotyledons</taxon>
        <taxon>Gunneridae</taxon>
        <taxon>Pentapetalae</taxon>
        <taxon>asterids</taxon>
        <taxon>campanulids</taxon>
        <taxon>Asterales</taxon>
        <taxon>Asteraceae</taxon>
        <taxon>Cichorioideae</taxon>
        <taxon>Cichorieae</taxon>
        <taxon>Lactucinae</taxon>
        <taxon>Lactuca</taxon>
    </lineage>
</organism>
<name>A0AA36EJ90_LACSI</name>
<dbReference type="PANTHER" id="PTHR11017:SF585">
    <property type="entry name" value="TIR DOMAIN-CONTAINING PROTEIN"/>
    <property type="match status" value="1"/>
</dbReference>
<dbReference type="PANTHER" id="PTHR11017">
    <property type="entry name" value="LEUCINE-RICH REPEAT-CONTAINING PROTEIN"/>
    <property type="match status" value="1"/>
</dbReference>
<dbReference type="Gene3D" id="1.10.8.430">
    <property type="entry name" value="Helical domain of apoptotic protease-activating factors"/>
    <property type="match status" value="1"/>
</dbReference>
<protein>
    <submittedName>
        <fullName evidence="2">Uncharacterized protein</fullName>
    </submittedName>
</protein>
<keyword evidence="3" id="KW-1185">Reference proteome</keyword>
<dbReference type="GO" id="GO:0006952">
    <property type="term" value="P:defense response"/>
    <property type="evidence" value="ECO:0007669"/>
    <property type="project" value="InterPro"/>
</dbReference>
<gene>
    <name evidence="2" type="ORF">LSALG_LOCUS37736</name>
</gene>
<evidence type="ECO:0000313" key="3">
    <source>
        <dbReference type="Proteomes" id="UP001177003"/>
    </source>
</evidence>
<keyword evidence="1" id="KW-0433">Leucine-rich repeat</keyword>
<reference evidence="2" key="1">
    <citation type="submission" date="2023-04" db="EMBL/GenBank/DDBJ databases">
        <authorList>
            <person name="Vijverberg K."/>
            <person name="Xiong W."/>
            <person name="Schranz E."/>
        </authorList>
    </citation>
    <scope>NUCLEOTIDE SEQUENCE</scope>
</reference>
<evidence type="ECO:0000256" key="1">
    <source>
        <dbReference type="ARBA" id="ARBA00022614"/>
    </source>
</evidence>
<dbReference type="GO" id="GO:0043531">
    <property type="term" value="F:ADP binding"/>
    <property type="evidence" value="ECO:0007669"/>
    <property type="project" value="InterPro"/>
</dbReference>